<keyword evidence="1" id="KW-0472">Membrane</keyword>
<keyword evidence="3" id="KW-1185">Reference proteome</keyword>
<feature type="transmembrane region" description="Helical" evidence="1">
    <location>
        <begin position="60"/>
        <end position="80"/>
    </location>
</feature>
<proteinExistence type="predicted"/>
<dbReference type="Proteomes" id="UP000694548">
    <property type="component" value="Chromosome sgr16"/>
</dbReference>
<reference evidence="2" key="1">
    <citation type="submission" date="2014-08" db="EMBL/GenBank/DDBJ databases">
        <authorList>
            <person name="Senf B."/>
            <person name="Petzold A."/>
            <person name="Downie B.R."/>
            <person name="Koch P."/>
            <person name="Platzer M."/>
        </authorList>
    </citation>
    <scope>NUCLEOTIDE SEQUENCE [LARGE SCALE GENOMIC DNA]</scope>
    <source>
        <strain evidence="2">GRZ</strain>
    </source>
</reference>
<feature type="transmembrane region" description="Helical" evidence="1">
    <location>
        <begin position="139"/>
        <end position="158"/>
    </location>
</feature>
<dbReference type="GeneTree" id="ENSGT00390000013544"/>
<evidence type="ECO:0000313" key="3">
    <source>
        <dbReference type="Proteomes" id="UP000694548"/>
    </source>
</evidence>
<feature type="transmembrane region" description="Helical" evidence="1">
    <location>
        <begin position="205"/>
        <end position="223"/>
    </location>
</feature>
<name>A0A8C6PHW8_NOTFU</name>
<reference evidence="2" key="2">
    <citation type="submission" date="2025-08" db="UniProtKB">
        <authorList>
            <consortium name="Ensembl"/>
        </authorList>
    </citation>
    <scope>IDENTIFICATION</scope>
</reference>
<dbReference type="PANTHER" id="PTHR16214">
    <property type="entry name" value="TRANSMEMBRANE PROTEIN 260"/>
    <property type="match status" value="1"/>
</dbReference>
<evidence type="ECO:0000256" key="1">
    <source>
        <dbReference type="SAM" id="Phobius"/>
    </source>
</evidence>
<dbReference type="PANTHER" id="PTHR16214:SF3">
    <property type="entry name" value="TRANSMEMBRANE PROTEIN 260"/>
    <property type="match status" value="1"/>
</dbReference>
<dbReference type="InterPro" id="IPR052724">
    <property type="entry name" value="GT117_domain-containing"/>
</dbReference>
<dbReference type="AlphaFoldDB" id="A0A8C6PHW8"/>
<protein>
    <submittedName>
        <fullName evidence="2">Transmembrane protein 260</fullName>
    </submittedName>
</protein>
<reference evidence="2" key="3">
    <citation type="submission" date="2025-09" db="UniProtKB">
        <authorList>
            <consortium name="Ensembl"/>
        </authorList>
    </citation>
    <scope>IDENTIFICATION</scope>
</reference>
<organism evidence="2 3">
    <name type="scientific">Nothobranchius furzeri</name>
    <name type="common">Turquoise killifish</name>
    <dbReference type="NCBI Taxonomy" id="105023"/>
    <lineage>
        <taxon>Eukaryota</taxon>
        <taxon>Metazoa</taxon>
        <taxon>Chordata</taxon>
        <taxon>Craniata</taxon>
        <taxon>Vertebrata</taxon>
        <taxon>Euteleostomi</taxon>
        <taxon>Actinopterygii</taxon>
        <taxon>Neopterygii</taxon>
        <taxon>Teleostei</taxon>
        <taxon>Neoteleostei</taxon>
        <taxon>Acanthomorphata</taxon>
        <taxon>Ovalentaria</taxon>
        <taxon>Atherinomorphae</taxon>
        <taxon>Cyprinodontiformes</taxon>
        <taxon>Nothobranchiidae</taxon>
        <taxon>Nothobranchius</taxon>
    </lineage>
</organism>
<keyword evidence="1" id="KW-1133">Transmembrane helix</keyword>
<evidence type="ECO:0000313" key="2">
    <source>
        <dbReference type="Ensembl" id="ENSNFUP00015044320.1"/>
    </source>
</evidence>
<feature type="transmembrane region" description="Helical" evidence="1">
    <location>
        <begin position="111"/>
        <end position="130"/>
    </location>
</feature>
<feature type="transmembrane region" description="Helical" evidence="1">
    <location>
        <begin position="174"/>
        <end position="193"/>
    </location>
</feature>
<sequence length="228" mass="25731">MSFSLHNTLNSRSDGGFQIARWGALCCGLGLCNQHTLVLYVMVIIPWIFYRLYTLKELSFVGLISLGLSFLTGFLPYLYLPVSSYLNAARWSWGDQTTLSGLLNHLLRTEYGTFSLVNCVCVCVCVCLTVDSFRRCSSVTWLLTVMLLVYSLFFAWRANLDISRPLLLGVVERFWLQSDAVVCVLAGLGVSCCHTQLERRFGRGGVWSTISWVFTLALLARMVHTNQR</sequence>
<dbReference type="Ensembl" id="ENSNFUT00015046252.1">
    <property type="protein sequence ID" value="ENSNFUP00015044320.1"/>
    <property type="gene ID" value="ENSNFUG00015021089.1"/>
</dbReference>
<feature type="transmembrane region" description="Helical" evidence="1">
    <location>
        <begin position="37"/>
        <end position="53"/>
    </location>
</feature>
<keyword evidence="1" id="KW-0812">Transmembrane</keyword>
<accession>A0A8C6PHW8</accession>